<evidence type="ECO:0000313" key="2">
    <source>
        <dbReference type="EMBL" id="KAJ5106308.1"/>
    </source>
</evidence>
<organism evidence="2 3">
    <name type="scientific">Penicillium angulare</name>
    <dbReference type="NCBI Taxonomy" id="116970"/>
    <lineage>
        <taxon>Eukaryota</taxon>
        <taxon>Fungi</taxon>
        <taxon>Dikarya</taxon>
        <taxon>Ascomycota</taxon>
        <taxon>Pezizomycotina</taxon>
        <taxon>Eurotiomycetes</taxon>
        <taxon>Eurotiomycetidae</taxon>
        <taxon>Eurotiales</taxon>
        <taxon>Aspergillaceae</taxon>
        <taxon>Penicillium</taxon>
    </lineage>
</organism>
<feature type="compositionally biased region" description="Basic and acidic residues" evidence="1">
    <location>
        <begin position="66"/>
        <end position="78"/>
    </location>
</feature>
<name>A0A9W9FTX4_9EURO</name>
<dbReference type="AlphaFoldDB" id="A0A9W9FTX4"/>
<gene>
    <name evidence="2" type="ORF">N7456_002983</name>
</gene>
<dbReference type="Proteomes" id="UP001149165">
    <property type="component" value="Unassembled WGS sequence"/>
</dbReference>
<dbReference type="EMBL" id="JAPQKH010000003">
    <property type="protein sequence ID" value="KAJ5106308.1"/>
    <property type="molecule type" value="Genomic_DNA"/>
</dbReference>
<reference evidence="2" key="2">
    <citation type="journal article" date="2023" name="IMA Fungus">
        <title>Comparative genomic study of the Penicillium genus elucidates a diverse pangenome and 15 lateral gene transfer events.</title>
        <authorList>
            <person name="Petersen C."/>
            <person name="Sorensen T."/>
            <person name="Nielsen M.R."/>
            <person name="Sondergaard T.E."/>
            <person name="Sorensen J.L."/>
            <person name="Fitzpatrick D.A."/>
            <person name="Frisvad J.C."/>
            <person name="Nielsen K.L."/>
        </authorList>
    </citation>
    <scope>NUCLEOTIDE SEQUENCE</scope>
    <source>
        <strain evidence="2">IBT 30069</strain>
    </source>
</reference>
<reference evidence="2" key="1">
    <citation type="submission" date="2022-11" db="EMBL/GenBank/DDBJ databases">
        <authorList>
            <person name="Petersen C."/>
        </authorList>
    </citation>
    <scope>NUCLEOTIDE SEQUENCE</scope>
    <source>
        <strain evidence="2">IBT 30069</strain>
    </source>
</reference>
<protein>
    <submittedName>
        <fullName evidence="2">Uncharacterized protein</fullName>
    </submittedName>
</protein>
<keyword evidence="3" id="KW-1185">Reference proteome</keyword>
<feature type="region of interest" description="Disordered" evidence="1">
    <location>
        <begin position="55"/>
        <end position="78"/>
    </location>
</feature>
<evidence type="ECO:0000256" key="1">
    <source>
        <dbReference type="SAM" id="MobiDB-lite"/>
    </source>
</evidence>
<accession>A0A9W9FTX4</accession>
<proteinExistence type="predicted"/>
<comment type="caution">
    <text evidence="2">The sequence shown here is derived from an EMBL/GenBank/DDBJ whole genome shotgun (WGS) entry which is preliminary data.</text>
</comment>
<sequence length="78" mass="9126">MAFSCRFAGYTHLRLVKYSDKSIKPHLAYIATGTKSLTYNIYSLIPDRWMHPSPPKQNFVIQRPQHNRDKIGSYKPDE</sequence>
<evidence type="ECO:0000313" key="3">
    <source>
        <dbReference type="Proteomes" id="UP001149165"/>
    </source>
</evidence>